<evidence type="ECO:0000256" key="6">
    <source>
        <dbReference type="SAM" id="Phobius"/>
    </source>
</evidence>
<proteinExistence type="predicted"/>
<dbReference type="InterPro" id="IPR049453">
    <property type="entry name" value="Memb_transporter_dom"/>
</dbReference>
<dbReference type="InterPro" id="IPR052430">
    <property type="entry name" value="IVT-Associated"/>
</dbReference>
<evidence type="ECO:0000256" key="5">
    <source>
        <dbReference type="SAM" id="MobiDB-lite"/>
    </source>
</evidence>
<feature type="compositionally biased region" description="Basic residues" evidence="5">
    <location>
        <begin position="157"/>
        <end position="167"/>
    </location>
</feature>
<accession>A0A077WH66</accession>
<name>A0A077WH66_9FUNG</name>
<feature type="transmembrane region" description="Helical" evidence="6">
    <location>
        <begin position="346"/>
        <end position="365"/>
    </location>
</feature>
<dbReference type="InterPro" id="IPR018823">
    <property type="entry name" value="ArAE_2_N"/>
</dbReference>
<dbReference type="PANTHER" id="PTHR47804">
    <property type="entry name" value="60S RIBOSOMAL PROTEIN L19"/>
    <property type="match status" value="1"/>
</dbReference>
<evidence type="ECO:0000256" key="1">
    <source>
        <dbReference type="ARBA" id="ARBA00004141"/>
    </source>
</evidence>
<feature type="transmembrane region" description="Helical" evidence="6">
    <location>
        <begin position="250"/>
        <end position="274"/>
    </location>
</feature>
<feature type="transmembrane region" description="Helical" evidence="6">
    <location>
        <begin position="280"/>
        <end position="301"/>
    </location>
</feature>
<evidence type="ECO:0000259" key="9">
    <source>
        <dbReference type="Pfam" id="PF13515"/>
    </source>
</evidence>
<feature type="transmembrane region" description="Helical" evidence="6">
    <location>
        <begin position="308"/>
        <end position="326"/>
    </location>
</feature>
<feature type="region of interest" description="Disordered" evidence="5">
    <location>
        <begin position="1"/>
        <end position="54"/>
    </location>
</feature>
<feature type="transmembrane region" description="Helical" evidence="6">
    <location>
        <begin position="794"/>
        <end position="810"/>
    </location>
</feature>
<evidence type="ECO:0000259" key="7">
    <source>
        <dbReference type="Pfam" id="PF10334"/>
    </source>
</evidence>
<dbReference type="PRINTS" id="PR02047">
    <property type="entry name" value="BREFELDNASP4"/>
</dbReference>
<comment type="subcellular location">
    <subcellularLocation>
        <location evidence="1">Membrane</location>
        <topology evidence="1">Multi-pass membrane protein</topology>
    </subcellularLocation>
</comment>
<feature type="domain" description="Integral membrane bound transporter" evidence="9">
    <location>
        <begin position="786"/>
        <end position="913"/>
    </location>
</feature>
<feature type="compositionally biased region" description="Basic and acidic residues" evidence="5">
    <location>
        <begin position="543"/>
        <end position="559"/>
    </location>
</feature>
<dbReference type="InterPro" id="IPR018820">
    <property type="entry name" value="BRE4-related_DUF2421"/>
</dbReference>
<feature type="compositionally biased region" description="Polar residues" evidence="5">
    <location>
        <begin position="34"/>
        <end position="44"/>
    </location>
</feature>
<evidence type="ECO:0000256" key="4">
    <source>
        <dbReference type="ARBA" id="ARBA00023136"/>
    </source>
</evidence>
<dbReference type="GO" id="GO:0016020">
    <property type="term" value="C:membrane"/>
    <property type="evidence" value="ECO:0007669"/>
    <property type="project" value="UniProtKB-SubCell"/>
</dbReference>
<evidence type="ECO:0000259" key="8">
    <source>
        <dbReference type="Pfam" id="PF10337"/>
    </source>
</evidence>
<dbReference type="PANTHER" id="PTHR47804:SF1">
    <property type="entry name" value="DUF2421 DOMAIN-CONTAINING PROTEIN"/>
    <property type="match status" value="1"/>
</dbReference>
<feature type="compositionally biased region" description="Low complexity" evidence="5">
    <location>
        <begin position="528"/>
        <end position="541"/>
    </location>
</feature>
<feature type="region of interest" description="Disordered" evidence="5">
    <location>
        <begin position="72"/>
        <end position="172"/>
    </location>
</feature>
<feature type="transmembrane region" description="Helical" evidence="6">
    <location>
        <begin position="201"/>
        <end position="219"/>
    </location>
</feature>
<feature type="transmembrane region" description="Helical" evidence="6">
    <location>
        <begin position="867"/>
        <end position="884"/>
    </location>
</feature>
<feature type="region of interest" description="Disordered" evidence="5">
    <location>
        <begin position="528"/>
        <end position="560"/>
    </location>
</feature>
<evidence type="ECO:0000256" key="3">
    <source>
        <dbReference type="ARBA" id="ARBA00022989"/>
    </source>
</evidence>
<evidence type="ECO:0000256" key="2">
    <source>
        <dbReference type="ARBA" id="ARBA00022692"/>
    </source>
</evidence>
<keyword evidence="4 6" id="KW-0472">Membrane</keyword>
<reference evidence="10" key="1">
    <citation type="journal article" date="2014" name="Genome Announc.">
        <title>De novo whole-genome sequence and genome annotation of Lichtheimia ramosa.</title>
        <authorList>
            <person name="Linde J."/>
            <person name="Schwartze V."/>
            <person name="Binder U."/>
            <person name="Lass-Florl C."/>
            <person name="Voigt K."/>
            <person name="Horn F."/>
        </authorList>
    </citation>
    <scope>NUCLEOTIDE SEQUENCE</scope>
    <source>
        <strain evidence="10">JMRC FSU:6197</strain>
    </source>
</reference>
<feature type="compositionally biased region" description="Low complexity" evidence="5">
    <location>
        <begin position="20"/>
        <end position="33"/>
    </location>
</feature>
<keyword evidence="3 6" id="KW-1133">Transmembrane helix</keyword>
<feature type="transmembrane region" description="Helical" evidence="6">
    <location>
        <begin position="817"/>
        <end position="836"/>
    </location>
</feature>
<keyword evidence="2 6" id="KW-0812">Transmembrane</keyword>
<dbReference type="AlphaFoldDB" id="A0A077WH66"/>
<dbReference type="EMBL" id="LK023321">
    <property type="protein sequence ID" value="CDS06720.1"/>
    <property type="molecule type" value="Genomic_DNA"/>
</dbReference>
<dbReference type="Pfam" id="PF10337">
    <property type="entry name" value="ArAE_2_N"/>
    <property type="match status" value="1"/>
</dbReference>
<sequence>MPKRLPRNAAPIPFPSSGQSRTFLSTSPTSFTSDQYPSLGQWSDQVDIPTRSPSSYSEIEVVLDDGTLQKRTVSLSTVPEPLSPTHDDFNTHDDSADEMVSQYQSTSFRNSKDKSSETTPLLKGSRVGETTYNAVSESSASTTESDSDTPFFPATSKKSHKHQHHHYSPLPDKPSIWSRARKSITHWELTTAQRQVLKCSFAYFLGSLFTFVPMLNALIGNNRVSSHLVATATVFFNPAKSLGGMVEAAAYGWGYTLSATAICLGSMVTTDFFIDHGYDVVAHTLSLLLWLAGPTAVIAFFKAHWNKPPVATASSLCFIIIFIIVVREGSANRGDFDATRIEQIVSAVATGTVITVSCCIIFWPYSAAKKLNKDLEATLSSYQVLLKLLTKTFLLDDDLPEFKANKKLQTAIDSHRASFTSLQKSLSDARLEVMWNRQIRGRVGEYEDIVKSMQRLAQHVAGLRSSCGIQFERMCNELQGSWKGLKKAKSKKRINNGDLQETWSIRAGYRRRLIESEMRRQKHIEMDAAAAESTETAVAGADTDMKRTHSHASSDHINDSEIETESTALLDFIRTIRQPLKSLAYTCKQTLYHLRRDFTTNATTTTTSVSKKPSPSYQTLANNLEKAIALFEMSQLQAVQKSYQQRLQKRCKDGSIDMPGEDLYLVYFFVFNMIEFAREMITLVECIRRWSEAEERASKIHWWQFKLYSGKRANSKKDVSVDSFVPNDRNSRNTLHTPEPKTTWRKFFLKTWRTLSLLKQQKVRYATKCSIAATLLAAPAFMESTSEWFRTWRMEWALITLMVVMTPTVGGTNLTSIYRILSTALGCFAAMTFYMLFPNNMYVLPVLTWLFSIPNFWMILHHKHGKFGQFTLLAYNLIVLNKYNDRDTNHVEVWLLAFQRCFAILVGVVFGWVATVYVWPYEARVELRKGLSDFLLQLARLYQKLVSVYSERPSASSPIIKNNCQDDDDSSTAQRAIAKRAFMDMELNLQRTLLELQALLAQTPNEFRLKGAFPVSTYKSMLTSCQNIVDKFCSMRTVVFKDAWFQDIQRDFIMPVSKERREMVGNVLLYFYLLASALRLKTPLPPYFPPARNAWQSLITHLKELPVSQSRMTMLEKEPVYVLYSTYVIMMEDIIRELDKLGECMTKLFGELIPTYEWDSLFVHDIEQQPLSLSNK</sequence>
<feature type="transmembrane region" description="Helical" evidence="6">
    <location>
        <begin position="896"/>
        <end position="919"/>
    </location>
</feature>
<dbReference type="InterPro" id="IPR023244">
    <property type="entry name" value="Brefeldin_A-sensitivity_4"/>
</dbReference>
<feature type="domain" description="DUF2421" evidence="7">
    <location>
        <begin position="920"/>
        <end position="1089"/>
    </location>
</feature>
<dbReference type="Pfam" id="PF13515">
    <property type="entry name" value="FUSC_2"/>
    <property type="match status" value="1"/>
</dbReference>
<gene>
    <name evidence="10" type="ORF">LRAMOSA09247</name>
</gene>
<evidence type="ECO:0008006" key="11">
    <source>
        <dbReference type="Google" id="ProtNLM"/>
    </source>
</evidence>
<dbReference type="OrthoDB" id="68611at2759"/>
<protein>
    <recommendedName>
        <fullName evidence="11">DUF2421 domain-containing protein</fullName>
    </recommendedName>
</protein>
<evidence type="ECO:0000313" key="10">
    <source>
        <dbReference type="EMBL" id="CDS06720.1"/>
    </source>
</evidence>
<organism evidence="10">
    <name type="scientific">Lichtheimia ramosa</name>
    <dbReference type="NCBI Taxonomy" id="688394"/>
    <lineage>
        <taxon>Eukaryota</taxon>
        <taxon>Fungi</taxon>
        <taxon>Fungi incertae sedis</taxon>
        <taxon>Mucoromycota</taxon>
        <taxon>Mucoromycotina</taxon>
        <taxon>Mucoromycetes</taxon>
        <taxon>Mucorales</taxon>
        <taxon>Lichtheimiaceae</taxon>
        <taxon>Lichtheimia</taxon>
    </lineage>
</organism>
<feature type="compositionally biased region" description="Basic and acidic residues" evidence="5">
    <location>
        <begin position="85"/>
        <end position="94"/>
    </location>
</feature>
<feature type="domain" description="Putative ER transporter 6TM N-terminal" evidence="8">
    <location>
        <begin position="307"/>
        <end position="580"/>
    </location>
</feature>
<dbReference type="Pfam" id="PF10334">
    <property type="entry name" value="BRE4"/>
    <property type="match status" value="1"/>
</dbReference>